<evidence type="ECO:0000313" key="1">
    <source>
        <dbReference type="EMBL" id="KAK7478049.1"/>
    </source>
</evidence>
<sequence>MAVKSSHKIHPSQAPVERECMQFRLLLCNNYKQFVNYRFINFYPLSLREDNGSASGKG</sequence>
<proteinExistence type="predicted"/>
<accession>A0ABD0JTN1</accession>
<organism evidence="1 2">
    <name type="scientific">Batillaria attramentaria</name>
    <dbReference type="NCBI Taxonomy" id="370345"/>
    <lineage>
        <taxon>Eukaryota</taxon>
        <taxon>Metazoa</taxon>
        <taxon>Spiralia</taxon>
        <taxon>Lophotrochozoa</taxon>
        <taxon>Mollusca</taxon>
        <taxon>Gastropoda</taxon>
        <taxon>Caenogastropoda</taxon>
        <taxon>Sorbeoconcha</taxon>
        <taxon>Cerithioidea</taxon>
        <taxon>Batillariidae</taxon>
        <taxon>Batillaria</taxon>
    </lineage>
</organism>
<keyword evidence="2" id="KW-1185">Reference proteome</keyword>
<dbReference type="Proteomes" id="UP001519460">
    <property type="component" value="Unassembled WGS sequence"/>
</dbReference>
<comment type="caution">
    <text evidence="1">The sequence shown here is derived from an EMBL/GenBank/DDBJ whole genome shotgun (WGS) entry which is preliminary data.</text>
</comment>
<gene>
    <name evidence="1" type="ORF">BaRGS_00030725</name>
</gene>
<protein>
    <submittedName>
        <fullName evidence="1">Uncharacterized protein</fullName>
    </submittedName>
</protein>
<dbReference type="AlphaFoldDB" id="A0ABD0JTN1"/>
<feature type="non-terminal residue" evidence="1">
    <location>
        <position position="58"/>
    </location>
</feature>
<evidence type="ECO:0000313" key="2">
    <source>
        <dbReference type="Proteomes" id="UP001519460"/>
    </source>
</evidence>
<name>A0ABD0JTN1_9CAEN</name>
<reference evidence="1 2" key="1">
    <citation type="journal article" date="2023" name="Sci. Data">
        <title>Genome assembly of the Korean intertidal mud-creeper Batillaria attramentaria.</title>
        <authorList>
            <person name="Patra A.K."/>
            <person name="Ho P.T."/>
            <person name="Jun S."/>
            <person name="Lee S.J."/>
            <person name="Kim Y."/>
            <person name="Won Y.J."/>
        </authorList>
    </citation>
    <scope>NUCLEOTIDE SEQUENCE [LARGE SCALE GENOMIC DNA]</scope>
    <source>
        <strain evidence="1">Wonlab-2016</strain>
    </source>
</reference>
<dbReference type="EMBL" id="JACVVK020000335">
    <property type="protein sequence ID" value="KAK7478049.1"/>
    <property type="molecule type" value="Genomic_DNA"/>
</dbReference>